<comment type="caution">
    <text evidence="2">The sequence shown here is derived from an EMBL/GenBank/DDBJ whole genome shotgun (WGS) entry which is preliminary data.</text>
</comment>
<dbReference type="PANTHER" id="PTHR33223">
    <property type="entry name" value="CCHC-TYPE DOMAIN-CONTAINING PROTEIN"/>
    <property type="match status" value="1"/>
</dbReference>
<reference evidence="2 3" key="1">
    <citation type="journal article" date="2018" name="Mol. Plant">
        <title>The genome of Artemisia annua provides insight into the evolution of Asteraceae family and artemisinin biosynthesis.</title>
        <authorList>
            <person name="Shen Q."/>
            <person name="Zhang L."/>
            <person name="Liao Z."/>
            <person name="Wang S."/>
            <person name="Yan T."/>
            <person name="Shi P."/>
            <person name="Liu M."/>
            <person name="Fu X."/>
            <person name="Pan Q."/>
            <person name="Wang Y."/>
            <person name="Lv Z."/>
            <person name="Lu X."/>
            <person name="Zhang F."/>
            <person name="Jiang W."/>
            <person name="Ma Y."/>
            <person name="Chen M."/>
            <person name="Hao X."/>
            <person name="Li L."/>
            <person name="Tang Y."/>
            <person name="Lv G."/>
            <person name="Zhou Y."/>
            <person name="Sun X."/>
            <person name="Brodelius P.E."/>
            <person name="Rose J.K.C."/>
            <person name="Tang K."/>
        </authorList>
    </citation>
    <scope>NUCLEOTIDE SEQUENCE [LARGE SCALE GENOMIC DNA]</scope>
    <source>
        <strain evidence="3">cv. Huhao1</strain>
        <tissue evidence="2">Leaf</tissue>
    </source>
</reference>
<dbReference type="Proteomes" id="UP000245207">
    <property type="component" value="Unassembled WGS sequence"/>
</dbReference>
<protein>
    <submittedName>
        <fullName evidence="2">Reverse transcriptase domain-containing protein</fullName>
    </submittedName>
</protein>
<feature type="domain" description="Retrotransposon gag" evidence="1">
    <location>
        <begin position="43"/>
        <end position="107"/>
    </location>
</feature>
<dbReference type="GO" id="GO:0003964">
    <property type="term" value="F:RNA-directed DNA polymerase activity"/>
    <property type="evidence" value="ECO:0007669"/>
    <property type="project" value="UniProtKB-KW"/>
</dbReference>
<name>A0A2U1MVV5_ARTAN</name>
<keyword evidence="2" id="KW-0808">Transferase</keyword>
<evidence type="ECO:0000313" key="3">
    <source>
        <dbReference type="Proteomes" id="UP000245207"/>
    </source>
</evidence>
<dbReference type="Pfam" id="PF03732">
    <property type="entry name" value="Retrotrans_gag"/>
    <property type="match status" value="1"/>
</dbReference>
<gene>
    <name evidence="2" type="ORF">CTI12_AA334670</name>
</gene>
<dbReference type="OrthoDB" id="1436372at2759"/>
<accession>A0A2U1MVV5</accession>
<keyword evidence="3" id="KW-1185">Reference proteome</keyword>
<proteinExistence type="predicted"/>
<dbReference type="AlphaFoldDB" id="A0A2U1MVV5"/>
<dbReference type="PANTHER" id="PTHR33223:SF11">
    <property type="entry name" value="ELEMENT PROTEIN, PUTATIVE-RELATED"/>
    <property type="match status" value="1"/>
</dbReference>
<keyword evidence="2" id="KW-0548">Nucleotidyltransferase</keyword>
<dbReference type="EMBL" id="PKPP01004248">
    <property type="protein sequence ID" value="PWA65334.1"/>
    <property type="molecule type" value="Genomic_DNA"/>
</dbReference>
<organism evidence="2 3">
    <name type="scientific">Artemisia annua</name>
    <name type="common">Sweet wormwood</name>
    <dbReference type="NCBI Taxonomy" id="35608"/>
    <lineage>
        <taxon>Eukaryota</taxon>
        <taxon>Viridiplantae</taxon>
        <taxon>Streptophyta</taxon>
        <taxon>Embryophyta</taxon>
        <taxon>Tracheophyta</taxon>
        <taxon>Spermatophyta</taxon>
        <taxon>Magnoliopsida</taxon>
        <taxon>eudicotyledons</taxon>
        <taxon>Gunneridae</taxon>
        <taxon>Pentapetalae</taxon>
        <taxon>asterids</taxon>
        <taxon>campanulids</taxon>
        <taxon>Asterales</taxon>
        <taxon>Asteraceae</taxon>
        <taxon>Asteroideae</taxon>
        <taxon>Anthemideae</taxon>
        <taxon>Artemisiinae</taxon>
        <taxon>Artemisia</taxon>
    </lineage>
</organism>
<evidence type="ECO:0000259" key="1">
    <source>
        <dbReference type="Pfam" id="PF03732"/>
    </source>
</evidence>
<evidence type="ECO:0000313" key="2">
    <source>
        <dbReference type="EMBL" id="PWA65334.1"/>
    </source>
</evidence>
<dbReference type="InterPro" id="IPR005162">
    <property type="entry name" value="Retrotrans_gag_dom"/>
</dbReference>
<sequence length="108" mass="12636">MPDGIKVPTILRTYDGTTDSDDHLMVFMGTMDIHKLPEPAWCRFFQITLSGAARFWYDNLAPRSIDGFHQLRDKFRANFLQQRRFQKTQAEILGVRQQPEESLKDYVA</sequence>
<keyword evidence="2" id="KW-0695">RNA-directed DNA polymerase</keyword>